<organism evidence="1 2">
    <name type="scientific">Nitrogeniibacter mangrovi</name>
    <dbReference type="NCBI Taxonomy" id="2016596"/>
    <lineage>
        <taxon>Bacteria</taxon>
        <taxon>Pseudomonadati</taxon>
        <taxon>Pseudomonadota</taxon>
        <taxon>Betaproteobacteria</taxon>
        <taxon>Rhodocyclales</taxon>
        <taxon>Zoogloeaceae</taxon>
        <taxon>Nitrogeniibacter</taxon>
    </lineage>
</organism>
<reference evidence="1 2" key="1">
    <citation type="submission" date="2020-02" db="EMBL/GenBank/DDBJ databases">
        <title>Nitrogenibacter mangrovi gen. nov., sp. nov. isolated from mangrove sediment, a denitrifying betaproteobacterium.</title>
        <authorList>
            <person name="Liao H."/>
            <person name="Tian Y."/>
        </authorList>
    </citation>
    <scope>NUCLEOTIDE SEQUENCE [LARGE SCALE GENOMIC DNA]</scope>
    <source>
        <strain evidence="1 2">M9-3-2</strain>
    </source>
</reference>
<dbReference type="AlphaFoldDB" id="A0A6C1B368"/>
<evidence type="ECO:0000313" key="2">
    <source>
        <dbReference type="Proteomes" id="UP000501991"/>
    </source>
</evidence>
<dbReference type="KEGG" id="azq:G3580_10350"/>
<proteinExistence type="predicted"/>
<dbReference type="Proteomes" id="UP000501991">
    <property type="component" value="Chromosome"/>
</dbReference>
<gene>
    <name evidence="1" type="ORF">G3580_10350</name>
</gene>
<name>A0A6C1B368_9RHOO</name>
<dbReference type="EMBL" id="CP048836">
    <property type="protein sequence ID" value="QID18007.1"/>
    <property type="molecule type" value="Genomic_DNA"/>
</dbReference>
<sequence length="219" mass="23612">MKLVVAILSLVLAAIILPLFFMPEPADLAERQQRLPWVIEVQPDGNTRAFGLTLNVSTLADAKAAFGPDVDVAIISAPGEAGTLEAYVSTAKAGFITGKMVFAVDAAADMVQAMKERAVKTEYMESTTRKSILAAADVATALQRPIHAISFIPSVNLDRDAIVERFGAPVREVATNDHQTHLLYPAKGLDIILDTQGKELLQYVAPRDFERLTAPLSAQ</sequence>
<dbReference type="RefSeq" id="WP_173765237.1">
    <property type="nucleotide sequence ID" value="NZ_CP048836.1"/>
</dbReference>
<accession>A0A6C1B368</accession>
<protein>
    <submittedName>
        <fullName evidence="1">Uncharacterized protein</fullName>
    </submittedName>
</protein>
<evidence type="ECO:0000313" key="1">
    <source>
        <dbReference type="EMBL" id="QID18007.1"/>
    </source>
</evidence>
<keyword evidence="2" id="KW-1185">Reference proteome</keyword>